<dbReference type="HOGENOM" id="CLU_1053534_0_0_12"/>
<dbReference type="OrthoDB" id="9800141at2"/>
<keyword evidence="2" id="KW-1185">Reference proteome</keyword>
<sequence>MKRNIALYGLLMALVLILPGCSRGNSAKSLDFAVKTGVAVPSNRAGQTAGNPVNRIPVAAPAAPYRNPAVIDGAGQSIATTFTSRRYAPITVQAGIPVKWTIKVEPGNLTGCNNAIIIPKFKIRQRLQVGETVVEFTPTETGNIAYSCWMGMIRSVITVVDDLAAESSGSFQPALYRPGEAVLRTAALGPRGDSALEEDEDDFSGFGGSGGCCGAGGFALEGDDPYLDQDDGYAWNQDDFDDPGDALAQNGFGGGCCGGGSRRL</sequence>
<evidence type="ECO:0000313" key="1">
    <source>
        <dbReference type="EMBL" id="AEF84634.1"/>
    </source>
</evidence>
<dbReference type="RefSeq" id="WP_015709438.1">
    <property type="nucleotide sequence ID" value="NC_015578.1"/>
</dbReference>
<protein>
    <submittedName>
        <fullName evidence="1">Heavy metal transport/detoxification protein</fullName>
    </submittedName>
</protein>
<dbReference type="KEGG" id="tpi:TREPR_0586"/>
<dbReference type="EMBL" id="CP001843">
    <property type="protein sequence ID" value="AEF84634.1"/>
    <property type="molecule type" value="Genomic_DNA"/>
</dbReference>
<evidence type="ECO:0000313" key="2">
    <source>
        <dbReference type="Proteomes" id="UP000009223"/>
    </source>
</evidence>
<reference evidence="2" key="1">
    <citation type="submission" date="2009-12" db="EMBL/GenBank/DDBJ databases">
        <title>Complete sequence of Treponema primitia strain ZAS-2.</title>
        <authorList>
            <person name="Tetu S.G."/>
            <person name="Matson E."/>
            <person name="Ren Q."/>
            <person name="Seshadri R."/>
            <person name="Elbourne L."/>
            <person name="Hassan K.A."/>
            <person name="Durkin A."/>
            <person name="Radune D."/>
            <person name="Mohamoud Y."/>
            <person name="Shay R."/>
            <person name="Jin S."/>
            <person name="Zhang X."/>
            <person name="Lucey K."/>
            <person name="Ballor N.R."/>
            <person name="Ottesen E."/>
            <person name="Rosenthal R."/>
            <person name="Allen A."/>
            <person name="Leadbetter J.R."/>
            <person name="Paulsen I.T."/>
        </authorList>
    </citation>
    <scope>NUCLEOTIDE SEQUENCE [LARGE SCALE GENOMIC DNA]</scope>
    <source>
        <strain evidence="2">ATCC BAA-887 / DSM 12427 / ZAS-2</strain>
    </source>
</reference>
<organism evidence="1 2">
    <name type="scientific">Treponema primitia (strain ATCC BAA-887 / DSM 12427 / ZAS-2)</name>
    <dbReference type="NCBI Taxonomy" id="545694"/>
    <lineage>
        <taxon>Bacteria</taxon>
        <taxon>Pseudomonadati</taxon>
        <taxon>Spirochaetota</taxon>
        <taxon>Spirochaetia</taxon>
        <taxon>Spirochaetales</taxon>
        <taxon>Treponemataceae</taxon>
        <taxon>Treponema</taxon>
    </lineage>
</organism>
<name>F5YKQ6_TREPZ</name>
<dbReference type="InterPro" id="IPR008972">
    <property type="entry name" value="Cupredoxin"/>
</dbReference>
<dbReference type="Proteomes" id="UP000009223">
    <property type="component" value="Chromosome"/>
</dbReference>
<gene>
    <name evidence="1" type="ordered locus">TREPR_0586</name>
</gene>
<dbReference type="Gene3D" id="2.60.40.420">
    <property type="entry name" value="Cupredoxins - blue copper proteins"/>
    <property type="match status" value="1"/>
</dbReference>
<dbReference type="AlphaFoldDB" id="F5YKQ6"/>
<dbReference type="eggNOG" id="COG4633">
    <property type="taxonomic scope" value="Bacteria"/>
</dbReference>
<dbReference type="STRING" id="545694.TREPR_0586"/>
<accession>F5YKQ6</accession>
<proteinExistence type="predicted"/>
<reference evidence="1 2" key="2">
    <citation type="journal article" date="2011" name="ISME J.">
        <title>RNA-seq reveals cooperative metabolic interactions between two termite-gut spirochete species in co-culture.</title>
        <authorList>
            <person name="Rosenthal A.Z."/>
            <person name="Matson E.G."/>
            <person name="Eldar A."/>
            <person name="Leadbetter J.R."/>
        </authorList>
    </citation>
    <scope>NUCLEOTIDE SEQUENCE [LARGE SCALE GENOMIC DNA]</scope>
    <source>
        <strain evidence="2">ATCC BAA-887 / DSM 12427 / ZAS-2</strain>
    </source>
</reference>